<gene>
    <name evidence="8" type="ORF">FHR23_000777</name>
</gene>
<dbReference type="RefSeq" id="WP_184001582.1">
    <property type="nucleotide sequence ID" value="NZ_BAABIF010000004.1"/>
</dbReference>
<keyword evidence="4" id="KW-0449">Lipoprotein</keyword>
<feature type="compositionally biased region" description="Pro residues" evidence="5">
    <location>
        <begin position="68"/>
        <end position="84"/>
    </location>
</feature>
<evidence type="ECO:0000256" key="3">
    <source>
        <dbReference type="ARBA" id="ARBA00023139"/>
    </source>
</evidence>
<feature type="region of interest" description="Disordered" evidence="5">
    <location>
        <begin position="208"/>
        <end position="231"/>
    </location>
</feature>
<organism evidence="8 9">
    <name type="scientific">Stakelama sediminis</name>
    <dbReference type="NCBI Taxonomy" id="463200"/>
    <lineage>
        <taxon>Bacteria</taxon>
        <taxon>Pseudomonadati</taxon>
        <taxon>Pseudomonadota</taxon>
        <taxon>Alphaproteobacteria</taxon>
        <taxon>Sphingomonadales</taxon>
        <taxon>Sphingomonadaceae</taxon>
        <taxon>Stakelama</taxon>
    </lineage>
</organism>
<dbReference type="SUPFAM" id="SSF141488">
    <property type="entry name" value="YdhA-like"/>
    <property type="match status" value="1"/>
</dbReference>
<feature type="compositionally biased region" description="Low complexity" evidence="5">
    <location>
        <begin position="32"/>
        <end position="53"/>
    </location>
</feature>
<dbReference type="AlphaFoldDB" id="A0A840YWD5"/>
<protein>
    <submittedName>
        <fullName evidence="8">Membrane-bound inhibitor of C-type lysozyme</fullName>
    </submittedName>
</protein>
<comment type="caution">
    <text evidence="8">The sequence shown here is derived from an EMBL/GenBank/DDBJ whole genome shotgun (WGS) entry which is preliminary data.</text>
</comment>
<feature type="chain" id="PRO_5032690269" evidence="6">
    <location>
        <begin position="31"/>
        <end position="309"/>
    </location>
</feature>
<evidence type="ECO:0000313" key="9">
    <source>
        <dbReference type="Proteomes" id="UP000554342"/>
    </source>
</evidence>
<accession>A0A840YWD5</accession>
<dbReference type="Pfam" id="PF09864">
    <property type="entry name" value="MliC"/>
    <property type="match status" value="1"/>
</dbReference>
<name>A0A840YWD5_9SPHN</name>
<evidence type="ECO:0000256" key="6">
    <source>
        <dbReference type="SAM" id="SignalP"/>
    </source>
</evidence>
<proteinExistence type="predicted"/>
<evidence type="ECO:0000256" key="1">
    <source>
        <dbReference type="ARBA" id="ARBA00022729"/>
    </source>
</evidence>
<sequence>MKLSAARYALPTLTLALLLSGCGGSKTTPAANMATTNTVDTATPTAAPTATPEPDGPEPNGIVTATPVPTPSPTATPAPAPGASPTPTAEVSAQDAVNVIRRYFTLLANHEYRDAYLLWDHGGKSSGMSEEAFAKAQRKFDSVNAELGPPSRIDAGAGQRHITIPVTVHGKLSAGGPYRLVGQMTLHHTADIPGTTMADRSWHISASELNPRPQTGSQDQGSSTPPEQPQTVAARFSCVDGSKLRVVFDNSNQTAMVFRGKQRIAKLDQQESGSGIRYGAQGYELRGKGKQIAFSTPNTPPLPCTQIGK</sequence>
<keyword evidence="1 6" id="KW-0732">Signal</keyword>
<dbReference type="EMBL" id="JACIJI010000001">
    <property type="protein sequence ID" value="MBB5717870.1"/>
    <property type="molecule type" value="Genomic_DNA"/>
</dbReference>
<evidence type="ECO:0000256" key="5">
    <source>
        <dbReference type="SAM" id="MobiDB-lite"/>
    </source>
</evidence>
<feature type="signal peptide" evidence="6">
    <location>
        <begin position="1"/>
        <end position="30"/>
    </location>
</feature>
<dbReference type="InterPro" id="IPR018660">
    <property type="entry name" value="MliC"/>
</dbReference>
<evidence type="ECO:0000256" key="4">
    <source>
        <dbReference type="ARBA" id="ARBA00023288"/>
    </source>
</evidence>
<evidence type="ECO:0000259" key="7">
    <source>
        <dbReference type="Pfam" id="PF09864"/>
    </source>
</evidence>
<dbReference type="PROSITE" id="PS51257">
    <property type="entry name" value="PROKAR_LIPOPROTEIN"/>
    <property type="match status" value="1"/>
</dbReference>
<keyword evidence="9" id="KW-1185">Reference proteome</keyword>
<dbReference type="Gene3D" id="2.40.128.200">
    <property type="match status" value="1"/>
</dbReference>
<keyword evidence="3" id="KW-0564">Palmitate</keyword>
<evidence type="ECO:0000313" key="8">
    <source>
        <dbReference type="EMBL" id="MBB5717870.1"/>
    </source>
</evidence>
<dbReference type="InterPro" id="IPR036328">
    <property type="entry name" value="MliC_sf"/>
</dbReference>
<evidence type="ECO:0000256" key="2">
    <source>
        <dbReference type="ARBA" id="ARBA00023136"/>
    </source>
</evidence>
<feature type="region of interest" description="Disordered" evidence="5">
    <location>
        <begin position="32"/>
        <end position="92"/>
    </location>
</feature>
<dbReference type="Proteomes" id="UP000554342">
    <property type="component" value="Unassembled WGS sequence"/>
</dbReference>
<feature type="domain" description="C-type lysozyme inhibitor" evidence="7">
    <location>
        <begin position="236"/>
        <end position="298"/>
    </location>
</feature>
<keyword evidence="2" id="KW-0472">Membrane</keyword>
<reference evidence="8 9" key="1">
    <citation type="submission" date="2020-08" db="EMBL/GenBank/DDBJ databases">
        <title>Genomic Encyclopedia of Type Strains, Phase IV (KMG-IV): sequencing the most valuable type-strain genomes for metagenomic binning, comparative biology and taxonomic classification.</title>
        <authorList>
            <person name="Goeker M."/>
        </authorList>
    </citation>
    <scope>NUCLEOTIDE SEQUENCE [LARGE SCALE GENOMIC DNA]</scope>
    <source>
        <strain evidence="8 9">DSM 27203</strain>
    </source>
</reference>
<feature type="compositionally biased region" description="Polar residues" evidence="5">
    <location>
        <begin position="212"/>
        <end position="231"/>
    </location>
</feature>